<gene>
    <name evidence="1" type="ORF">S06H3_39611</name>
</gene>
<reference evidence="1" key="1">
    <citation type="journal article" date="2014" name="Front. Microbiol.">
        <title>High frequency of phylogenetically diverse reductive dehalogenase-homologous genes in deep subseafloor sedimentary metagenomes.</title>
        <authorList>
            <person name="Kawai M."/>
            <person name="Futagami T."/>
            <person name="Toyoda A."/>
            <person name="Takaki Y."/>
            <person name="Nishi S."/>
            <person name="Hori S."/>
            <person name="Arai W."/>
            <person name="Tsubouchi T."/>
            <person name="Morono Y."/>
            <person name="Uchiyama I."/>
            <person name="Ito T."/>
            <person name="Fujiyama A."/>
            <person name="Inagaki F."/>
            <person name="Takami H."/>
        </authorList>
    </citation>
    <scope>NUCLEOTIDE SEQUENCE</scope>
    <source>
        <strain evidence="1">Expedition CK06-06</strain>
    </source>
</reference>
<protein>
    <submittedName>
        <fullName evidence="1">Uncharacterized protein</fullName>
    </submittedName>
</protein>
<sequence length="109" mass="12803">MASGYLQGGDNYQILDSNNWAGQTFRVDSLFTLKYVDLNLKLTNRSCEPRVYIFAADSDHLPVEPALSYSRYWLINHPLPTRDWLFHEPWGKSLSENHYWKENGFLFKS</sequence>
<feature type="non-terminal residue" evidence="1">
    <location>
        <position position="109"/>
    </location>
</feature>
<proteinExistence type="predicted"/>
<organism evidence="1">
    <name type="scientific">marine sediment metagenome</name>
    <dbReference type="NCBI Taxonomy" id="412755"/>
    <lineage>
        <taxon>unclassified sequences</taxon>
        <taxon>metagenomes</taxon>
        <taxon>ecological metagenomes</taxon>
    </lineage>
</organism>
<evidence type="ECO:0000313" key="1">
    <source>
        <dbReference type="EMBL" id="GAI45470.1"/>
    </source>
</evidence>
<name>X1Q338_9ZZZZ</name>
<dbReference type="AlphaFoldDB" id="X1Q338"/>
<accession>X1Q338</accession>
<comment type="caution">
    <text evidence="1">The sequence shown here is derived from an EMBL/GenBank/DDBJ whole genome shotgun (WGS) entry which is preliminary data.</text>
</comment>
<dbReference type="EMBL" id="BARV01024256">
    <property type="protein sequence ID" value="GAI45470.1"/>
    <property type="molecule type" value="Genomic_DNA"/>
</dbReference>